<evidence type="ECO:0000256" key="1">
    <source>
        <dbReference type="SAM" id="MobiDB-lite"/>
    </source>
</evidence>
<feature type="transmembrane region" description="Helical" evidence="2">
    <location>
        <begin position="16"/>
        <end position="43"/>
    </location>
</feature>
<organism evidence="3 4">
    <name type="scientific">Acrasis kona</name>
    <dbReference type="NCBI Taxonomy" id="1008807"/>
    <lineage>
        <taxon>Eukaryota</taxon>
        <taxon>Discoba</taxon>
        <taxon>Heterolobosea</taxon>
        <taxon>Tetramitia</taxon>
        <taxon>Eutetramitia</taxon>
        <taxon>Acrasidae</taxon>
        <taxon>Acrasis</taxon>
    </lineage>
</organism>
<dbReference type="Proteomes" id="UP001431209">
    <property type="component" value="Unassembled WGS sequence"/>
</dbReference>
<proteinExistence type="predicted"/>
<protein>
    <recommendedName>
        <fullName evidence="5">Taste receptor type 2</fullName>
    </recommendedName>
</protein>
<evidence type="ECO:0000256" key="2">
    <source>
        <dbReference type="SAM" id="Phobius"/>
    </source>
</evidence>
<evidence type="ECO:0000313" key="3">
    <source>
        <dbReference type="EMBL" id="KAL0484552.1"/>
    </source>
</evidence>
<keyword evidence="4" id="KW-1185">Reference proteome</keyword>
<feature type="transmembrane region" description="Helical" evidence="2">
    <location>
        <begin position="289"/>
        <end position="313"/>
    </location>
</feature>
<gene>
    <name evidence="3" type="ORF">AKO1_011625</name>
</gene>
<reference evidence="3 4" key="1">
    <citation type="submission" date="2024-03" db="EMBL/GenBank/DDBJ databases">
        <title>The Acrasis kona genome and developmental transcriptomes reveal deep origins of eukaryotic multicellular pathways.</title>
        <authorList>
            <person name="Sheikh S."/>
            <person name="Fu C.-J."/>
            <person name="Brown M.W."/>
            <person name="Baldauf S.L."/>
        </authorList>
    </citation>
    <scope>NUCLEOTIDE SEQUENCE [LARGE SCALE GENOMIC DNA]</scope>
    <source>
        <strain evidence="3 4">ATCC MYA-3509</strain>
    </source>
</reference>
<comment type="caution">
    <text evidence="3">The sequence shown here is derived from an EMBL/GenBank/DDBJ whole genome shotgun (WGS) entry which is preliminary data.</text>
</comment>
<dbReference type="EMBL" id="JAOPGA020001054">
    <property type="protein sequence ID" value="KAL0484552.1"/>
    <property type="molecule type" value="Genomic_DNA"/>
</dbReference>
<evidence type="ECO:0000313" key="4">
    <source>
        <dbReference type="Proteomes" id="UP001431209"/>
    </source>
</evidence>
<dbReference type="AlphaFoldDB" id="A0AAW2Z796"/>
<feature type="transmembrane region" description="Helical" evidence="2">
    <location>
        <begin position="248"/>
        <end position="269"/>
    </location>
</feature>
<sequence length="352" mass="39319">MLSQYDISSFNTANNILNIILIVISGLEILLCLVVGVLVVIYHKQTFNALWATRLAILCFVIVWDVGIISGMEYLWYQIQPASSSVLTLSILCRTHVVTVYGIAHPAVTCCVIFVLFFRTQVKIDSDPRSAYLIPGTPLRERFRFPKWGSNVMIILKTLLVVLLVLIVHLVVMIIDVSVVAVVSTYIPESIFTMFSSEKLICTTPVVTIGLYIVYHIIFAITYNVAVIKIRSVTINRMLKRRILNVQILTTGLVLLGIALRTVEMVSVIQNWTGVDRLLRELSLFTDLAISLTITIYYIIIPLAGTISTARWAKKMELLEEQKLQSPKSLSTMSPTSTLALSPSDLSLKSPV</sequence>
<evidence type="ECO:0008006" key="5">
    <source>
        <dbReference type="Google" id="ProtNLM"/>
    </source>
</evidence>
<feature type="transmembrane region" description="Helical" evidence="2">
    <location>
        <begin position="207"/>
        <end position="227"/>
    </location>
</feature>
<feature type="transmembrane region" description="Helical" evidence="2">
    <location>
        <begin position="55"/>
        <end position="77"/>
    </location>
</feature>
<name>A0AAW2Z796_9EUKA</name>
<feature type="transmembrane region" description="Helical" evidence="2">
    <location>
        <begin position="97"/>
        <end position="118"/>
    </location>
</feature>
<dbReference type="PANTHER" id="PTHR34116:SF2">
    <property type="entry name" value="THH1_TOM1_TOM3 DOMAIN-CONTAINING PROTEIN"/>
    <property type="match status" value="1"/>
</dbReference>
<feature type="transmembrane region" description="Helical" evidence="2">
    <location>
        <begin position="154"/>
        <end position="187"/>
    </location>
</feature>
<dbReference type="PANTHER" id="PTHR34116">
    <property type="entry name" value="PLASMINOGEN ACTIVATOR INHIBITOR"/>
    <property type="match status" value="1"/>
</dbReference>
<accession>A0AAW2Z796</accession>
<feature type="region of interest" description="Disordered" evidence="1">
    <location>
        <begin position="325"/>
        <end position="352"/>
    </location>
</feature>
<keyword evidence="2" id="KW-0812">Transmembrane</keyword>
<keyword evidence="2" id="KW-1133">Transmembrane helix</keyword>
<keyword evidence="2" id="KW-0472">Membrane</keyword>